<evidence type="ECO:0000259" key="5">
    <source>
        <dbReference type="Pfam" id="PF08545"/>
    </source>
</evidence>
<protein>
    <submittedName>
        <fullName evidence="6">Uncharacterized protein</fullName>
    </submittedName>
</protein>
<dbReference type="GO" id="GO:0006633">
    <property type="term" value="P:fatty acid biosynthetic process"/>
    <property type="evidence" value="ECO:0007669"/>
    <property type="project" value="InterPro"/>
</dbReference>
<dbReference type="PANTHER" id="PTHR34069">
    <property type="entry name" value="3-OXOACYL-[ACYL-CARRIER-PROTEIN] SYNTHASE 3"/>
    <property type="match status" value="1"/>
</dbReference>
<keyword evidence="1" id="KW-0963">Cytoplasm</keyword>
<comment type="caution">
    <text evidence="6">The sequence shown here is derived from an EMBL/GenBank/DDBJ whole genome shotgun (WGS) entry which is preliminary data.</text>
</comment>
<dbReference type="GO" id="GO:0044550">
    <property type="term" value="P:secondary metabolite biosynthetic process"/>
    <property type="evidence" value="ECO:0007669"/>
    <property type="project" value="TreeGrafter"/>
</dbReference>
<feature type="domain" description="Beta-ketoacyl-[acyl-carrier-protein] synthase III N-terminal" evidence="5">
    <location>
        <begin position="91"/>
        <end position="156"/>
    </location>
</feature>
<evidence type="ECO:0000256" key="2">
    <source>
        <dbReference type="ARBA" id="ARBA00022679"/>
    </source>
</evidence>
<dbReference type="Pfam" id="PF08541">
    <property type="entry name" value="ACP_syn_III_C"/>
    <property type="match status" value="1"/>
</dbReference>
<evidence type="ECO:0000313" key="7">
    <source>
        <dbReference type="Proteomes" id="UP000450000"/>
    </source>
</evidence>
<feature type="domain" description="Beta-ketoacyl-[acyl-carrier-protein] synthase III C-terminal" evidence="4">
    <location>
        <begin position="237"/>
        <end position="314"/>
    </location>
</feature>
<keyword evidence="2" id="KW-0808">Transferase</keyword>
<dbReference type="Proteomes" id="UP000450000">
    <property type="component" value="Unassembled WGS sequence"/>
</dbReference>
<dbReference type="InterPro" id="IPR013751">
    <property type="entry name" value="ACP_syn_III_N"/>
</dbReference>
<evidence type="ECO:0000256" key="3">
    <source>
        <dbReference type="ARBA" id="ARBA00023315"/>
    </source>
</evidence>
<dbReference type="Gene3D" id="3.40.47.10">
    <property type="match status" value="2"/>
</dbReference>
<evidence type="ECO:0000313" key="6">
    <source>
        <dbReference type="EMBL" id="MQS16657.1"/>
    </source>
</evidence>
<evidence type="ECO:0000256" key="1">
    <source>
        <dbReference type="ARBA" id="ARBA00022490"/>
    </source>
</evidence>
<evidence type="ECO:0000259" key="4">
    <source>
        <dbReference type="Pfam" id="PF08541"/>
    </source>
</evidence>
<dbReference type="EMBL" id="WBOF01000003">
    <property type="protein sequence ID" value="MQS16657.1"/>
    <property type="molecule type" value="Genomic_DNA"/>
</dbReference>
<dbReference type="AlphaFoldDB" id="A0A6N7L1S3"/>
<accession>A0A6N7L1S3</accession>
<keyword evidence="3" id="KW-0012">Acyltransferase</keyword>
<reference evidence="6 7" key="1">
    <citation type="submission" date="2019-09" db="EMBL/GenBank/DDBJ databases">
        <title>Genome Sequences of Streptomyces kaniharaensis ATCC 21070.</title>
        <authorList>
            <person name="Zhu W."/>
            <person name="De Crecy-Lagard V."/>
            <person name="Richards N.G."/>
        </authorList>
    </citation>
    <scope>NUCLEOTIDE SEQUENCE [LARGE SCALE GENOMIC DNA]</scope>
    <source>
        <strain evidence="6 7">SF-557</strain>
    </source>
</reference>
<dbReference type="SUPFAM" id="SSF53901">
    <property type="entry name" value="Thiolase-like"/>
    <property type="match status" value="1"/>
</dbReference>
<keyword evidence="7" id="KW-1185">Reference proteome</keyword>
<dbReference type="InterPro" id="IPR016039">
    <property type="entry name" value="Thiolase-like"/>
</dbReference>
<gene>
    <name evidence="6" type="ORF">F7Q99_31840</name>
</gene>
<proteinExistence type="predicted"/>
<dbReference type="InterPro" id="IPR013747">
    <property type="entry name" value="ACP_syn_III_C"/>
</dbReference>
<organism evidence="6 7">
    <name type="scientific">Streptomyces kaniharaensis</name>
    <dbReference type="NCBI Taxonomy" id="212423"/>
    <lineage>
        <taxon>Bacteria</taxon>
        <taxon>Bacillati</taxon>
        <taxon>Actinomycetota</taxon>
        <taxon>Actinomycetes</taxon>
        <taxon>Kitasatosporales</taxon>
        <taxon>Streptomycetaceae</taxon>
        <taxon>Streptomyces</taxon>
    </lineage>
</organism>
<name>A0A6N7L1S3_9ACTN</name>
<dbReference type="Pfam" id="PF08545">
    <property type="entry name" value="ACP_syn_III"/>
    <property type="match status" value="1"/>
</dbReference>
<dbReference type="PANTHER" id="PTHR34069:SF2">
    <property type="entry name" value="BETA-KETOACYL-[ACYL-CARRIER-PROTEIN] SYNTHASE III"/>
    <property type="match status" value="1"/>
</dbReference>
<dbReference type="GO" id="GO:0004315">
    <property type="term" value="F:3-oxoacyl-[acyl-carrier-protein] synthase activity"/>
    <property type="evidence" value="ECO:0007669"/>
    <property type="project" value="InterPro"/>
</dbReference>
<sequence length="324" mass="32988">MTMATVITSAALAPAHGSGSSGSSIGHAAAAGRACLEQAGLSAADVDVLINVGVYRDSNIVEPSVAALIQKSIGINLDYLRSPDRRAAFSFDLMNGACGVLNAVQAAGALLSTGGARRVMVVCADTHPSTDPSRAGTTAFPYASTGAALLLEHTGDALGFGRVHHRSLPGGHGVNGYLPLPDVGADGRNSIVVDRDDDVLDRMLALAVDSVHTVLNAEDGAHGTDDAGRAHVALDRTLLVTSQPSPAFAARLAKRLGLASDAAVTVEGVHGDPHTSALVHGYRQALDTGRLAGHDRVLFLTVGAGLTSAASLYRLPDTGDGTAR</sequence>